<dbReference type="CDD" id="cd05233">
    <property type="entry name" value="SDR_c"/>
    <property type="match status" value="1"/>
</dbReference>
<dbReference type="InterPro" id="IPR020904">
    <property type="entry name" value="Sc_DH/Rdtase_CS"/>
</dbReference>
<dbReference type="FunFam" id="3.40.50.720:FF:000084">
    <property type="entry name" value="Short-chain dehydrogenase reductase"/>
    <property type="match status" value="1"/>
</dbReference>
<dbReference type="InterPro" id="IPR002347">
    <property type="entry name" value="SDR_fam"/>
</dbReference>
<dbReference type="SUPFAM" id="SSF51735">
    <property type="entry name" value="NAD(P)-binding Rossmann-fold domains"/>
    <property type="match status" value="1"/>
</dbReference>
<evidence type="ECO:0000256" key="1">
    <source>
        <dbReference type="ARBA" id="ARBA00006484"/>
    </source>
</evidence>
<dbReference type="GO" id="GO:0016616">
    <property type="term" value="F:oxidoreductase activity, acting on the CH-OH group of donors, NAD or NADP as acceptor"/>
    <property type="evidence" value="ECO:0007669"/>
    <property type="project" value="TreeGrafter"/>
</dbReference>
<dbReference type="Pfam" id="PF00106">
    <property type="entry name" value="adh_short"/>
    <property type="match status" value="1"/>
</dbReference>
<gene>
    <name evidence="4" type="ORF">GOM49_05375</name>
</gene>
<dbReference type="PANTHER" id="PTHR42760">
    <property type="entry name" value="SHORT-CHAIN DEHYDROGENASES/REDUCTASES FAMILY MEMBER"/>
    <property type="match status" value="1"/>
</dbReference>
<keyword evidence="5" id="KW-1185">Reference proteome</keyword>
<name>A0A6I6F1G4_9CLOT</name>
<dbReference type="InterPro" id="IPR036291">
    <property type="entry name" value="NAD(P)-bd_dom_sf"/>
</dbReference>
<dbReference type="Gene3D" id="3.40.50.720">
    <property type="entry name" value="NAD(P)-binding Rossmann-like Domain"/>
    <property type="match status" value="1"/>
</dbReference>
<dbReference type="AlphaFoldDB" id="A0A6I6F1G4"/>
<dbReference type="GO" id="GO:0008206">
    <property type="term" value="P:bile acid metabolic process"/>
    <property type="evidence" value="ECO:0007669"/>
    <property type="project" value="UniProtKB-ARBA"/>
</dbReference>
<evidence type="ECO:0000256" key="3">
    <source>
        <dbReference type="RuleBase" id="RU000363"/>
    </source>
</evidence>
<dbReference type="PANTHER" id="PTHR42760:SF115">
    <property type="entry name" value="3-OXOACYL-[ACYL-CARRIER-PROTEIN] REDUCTASE FABG"/>
    <property type="match status" value="1"/>
</dbReference>
<keyword evidence="2" id="KW-0560">Oxidoreductase</keyword>
<dbReference type="PROSITE" id="PS00061">
    <property type="entry name" value="ADH_SHORT"/>
    <property type="match status" value="1"/>
</dbReference>
<evidence type="ECO:0000313" key="5">
    <source>
        <dbReference type="Proteomes" id="UP000422764"/>
    </source>
</evidence>
<evidence type="ECO:0000256" key="2">
    <source>
        <dbReference type="ARBA" id="ARBA00023002"/>
    </source>
</evidence>
<accession>A0A6I6F1G4</accession>
<dbReference type="Proteomes" id="UP000422764">
    <property type="component" value="Chromosome"/>
</dbReference>
<protein>
    <submittedName>
        <fullName evidence="4">SDR family NAD(P)-dependent oxidoreductase</fullName>
    </submittedName>
</protein>
<dbReference type="PRINTS" id="PR00081">
    <property type="entry name" value="GDHRDH"/>
</dbReference>
<sequence>MSIKYDYRGKNVVVTGAAKGLGKAIATKFAEAGANLAIVDFDGESGLKTAEELKSMGSKVIFHKTDISNVDSVNEMAKEVLDTFGTVDILVNNAGTSPKFVGPPLPTLDSEDWQRVYNVNVVGMVNVCKAFYKNFYVKKSGKIVNIASIAGFMPTPVIPQYAASKAAAMNFTHALAQEMGNFNVNVNCVNPGYIYRHICAQWIKN</sequence>
<evidence type="ECO:0000313" key="4">
    <source>
        <dbReference type="EMBL" id="QGU94607.1"/>
    </source>
</evidence>
<proteinExistence type="inferred from homology"/>
<reference evidence="4 5" key="1">
    <citation type="submission" date="2019-12" db="EMBL/GenBank/DDBJ databases">
        <title>Genome sequenceing of Clostridium bovifaecis.</title>
        <authorList>
            <person name="Yao Y."/>
        </authorList>
    </citation>
    <scope>NUCLEOTIDE SEQUENCE [LARGE SCALE GENOMIC DNA]</scope>
    <source>
        <strain evidence="4 5">BXX</strain>
    </source>
</reference>
<organism evidence="4 5">
    <name type="scientific">Clostridium bovifaecis</name>
    <dbReference type="NCBI Taxonomy" id="2184719"/>
    <lineage>
        <taxon>Bacteria</taxon>
        <taxon>Bacillati</taxon>
        <taxon>Bacillota</taxon>
        <taxon>Clostridia</taxon>
        <taxon>Eubacteriales</taxon>
        <taxon>Clostridiaceae</taxon>
        <taxon>Clostridium</taxon>
    </lineage>
</organism>
<dbReference type="PRINTS" id="PR00080">
    <property type="entry name" value="SDRFAMILY"/>
</dbReference>
<dbReference type="EMBL" id="CP046522">
    <property type="protein sequence ID" value="QGU94607.1"/>
    <property type="molecule type" value="Genomic_DNA"/>
</dbReference>
<comment type="similarity">
    <text evidence="1 3">Belongs to the short-chain dehydrogenases/reductases (SDR) family.</text>
</comment>